<dbReference type="Pfam" id="PF08799">
    <property type="entry name" value="PRP4"/>
    <property type="match status" value="1"/>
</dbReference>
<keyword evidence="6" id="KW-0508">mRNA splicing</keyword>
<name>A0A0E9NL11_SAICN</name>
<dbReference type="InterPro" id="IPR036285">
    <property type="entry name" value="PRP4-like_sf"/>
</dbReference>
<feature type="domain" description="Pre-mRNA processing factor 4 (PRP4)-like" evidence="11">
    <location>
        <begin position="101"/>
        <end position="129"/>
    </location>
</feature>
<comment type="caution">
    <text evidence="12">The sequence shown here is derived from an EMBL/GenBank/DDBJ whole genome shotgun (WGS) entry which is preliminary data.</text>
</comment>
<dbReference type="Gene3D" id="4.10.280.110">
    <property type="entry name" value="Pre-mRNA processing factor 4 domain"/>
    <property type="match status" value="1"/>
</dbReference>
<dbReference type="Gene3D" id="1.20.940.10">
    <property type="entry name" value="Functional domain of the splicing factor Prp18"/>
    <property type="match status" value="1"/>
</dbReference>
<dbReference type="GO" id="GO:0000350">
    <property type="term" value="P:generation of catalytic spliceosome for second transesterification step"/>
    <property type="evidence" value="ECO:0007669"/>
    <property type="project" value="TreeGrafter"/>
</dbReference>
<evidence type="ECO:0000256" key="7">
    <source>
        <dbReference type="ARBA" id="ARBA00023242"/>
    </source>
</evidence>
<keyword evidence="4" id="KW-0507">mRNA processing</keyword>
<proteinExistence type="inferred from homology"/>
<feature type="compositionally biased region" description="Basic and acidic residues" evidence="9">
    <location>
        <begin position="33"/>
        <end position="87"/>
    </location>
</feature>
<protein>
    <recommendedName>
        <fullName evidence="3">Pre-mRNA-splicing factor 18</fullName>
    </recommendedName>
</protein>
<organism evidence="12 13">
    <name type="scientific">Saitoella complicata (strain BCRC 22490 / CBS 7301 / JCM 7358 / NBRC 10748 / NRRL Y-17804)</name>
    <dbReference type="NCBI Taxonomy" id="698492"/>
    <lineage>
        <taxon>Eukaryota</taxon>
        <taxon>Fungi</taxon>
        <taxon>Dikarya</taxon>
        <taxon>Ascomycota</taxon>
        <taxon>Taphrinomycotina</taxon>
        <taxon>Taphrinomycotina incertae sedis</taxon>
        <taxon>Saitoella</taxon>
    </lineage>
</organism>
<evidence type="ECO:0000256" key="2">
    <source>
        <dbReference type="ARBA" id="ARBA00008137"/>
    </source>
</evidence>
<dbReference type="EMBL" id="BACD03000034">
    <property type="protein sequence ID" value="GAO50534.1"/>
    <property type="molecule type" value="Genomic_DNA"/>
</dbReference>
<dbReference type="AlphaFoldDB" id="A0A0E9NL11"/>
<feature type="coiled-coil region" evidence="8">
    <location>
        <begin position="129"/>
        <end position="189"/>
    </location>
</feature>
<dbReference type="SUPFAM" id="SSF47938">
    <property type="entry name" value="Functional domain of the splicing factor Prp18"/>
    <property type="match status" value="1"/>
</dbReference>
<evidence type="ECO:0000256" key="5">
    <source>
        <dbReference type="ARBA" id="ARBA00022728"/>
    </source>
</evidence>
<evidence type="ECO:0000256" key="1">
    <source>
        <dbReference type="ARBA" id="ARBA00004123"/>
    </source>
</evidence>
<evidence type="ECO:0000259" key="11">
    <source>
        <dbReference type="Pfam" id="PF08799"/>
    </source>
</evidence>
<sequence>MDFLQAEIEKKRKQLASSAGASDEGPQPKKYFRRGDLEKERERKYLEEQAQLEKEREEKKRKRIEEAAESERKAEEARKQRAQEKYESANPEIFSITEEEVAKRLREKYQPVRLFAESDHERKVRLRALELIEERNERHRNELARILKDMGCDVDLEALKKRATELDARDAAAKAVEKQEQAVEQSMAEEDPMIDLGDIKGNPAKVYRQLHTYFRILVGEWRCAMDERPEDIQRSRQGILAAETQRQSAEFLEPFFTLLKQASLKEDMFPRVAEIAYYAQQREYMKANDAYLKLSIGNAAWPIGVTMVGIHERSARQRLHSPSGAHVLNDEATRKWLQAIKRCLTFAQTKYPPSDPSKLMG</sequence>
<dbReference type="InterPro" id="IPR004098">
    <property type="entry name" value="Prp18"/>
</dbReference>
<evidence type="ECO:0000256" key="3">
    <source>
        <dbReference type="ARBA" id="ARBA00018242"/>
    </source>
</evidence>
<dbReference type="GO" id="GO:0005682">
    <property type="term" value="C:U5 snRNP"/>
    <property type="evidence" value="ECO:0007669"/>
    <property type="project" value="TreeGrafter"/>
</dbReference>
<reference evidence="12 13" key="3">
    <citation type="journal article" date="2015" name="Genome Announc.">
        <title>Draft Genome Sequence of the Archiascomycetous Yeast Saitoella complicata.</title>
        <authorList>
            <person name="Yamauchi K."/>
            <person name="Kondo S."/>
            <person name="Hamamoto M."/>
            <person name="Takahashi Y."/>
            <person name="Ogura Y."/>
            <person name="Hayashi T."/>
            <person name="Nishida H."/>
        </authorList>
    </citation>
    <scope>NUCLEOTIDE SEQUENCE [LARGE SCALE GENOMIC DNA]</scope>
    <source>
        <strain evidence="12 13">NRRL Y-17804</strain>
    </source>
</reference>
<evidence type="ECO:0000256" key="4">
    <source>
        <dbReference type="ARBA" id="ARBA00022664"/>
    </source>
</evidence>
<reference evidence="12 13" key="2">
    <citation type="journal article" date="2014" name="J. Gen. Appl. Microbiol.">
        <title>The early diverging ascomycetous budding yeast Saitoella complicata has three histone deacetylases belonging to the Clr6, Hos2, and Rpd3 lineages.</title>
        <authorList>
            <person name="Nishida H."/>
            <person name="Matsumoto T."/>
            <person name="Kondo S."/>
            <person name="Hamamoto M."/>
            <person name="Yoshikawa H."/>
        </authorList>
    </citation>
    <scope>NUCLEOTIDE SEQUENCE [LARGE SCALE GENOMIC DNA]</scope>
    <source>
        <strain evidence="12 13">NRRL Y-17804</strain>
    </source>
</reference>
<dbReference type="PANTHER" id="PTHR13007">
    <property type="entry name" value="PRE-MRNA SPLICING FACTOR-RELATED"/>
    <property type="match status" value="1"/>
</dbReference>
<keyword evidence="13" id="KW-1185">Reference proteome</keyword>
<gene>
    <name evidence="12" type="ORF">G7K_4658-t1</name>
</gene>
<dbReference type="STRING" id="698492.A0A0E9NL11"/>
<evidence type="ECO:0000313" key="12">
    <source>
        <dbReference type="EMBL" id="GAO50534.1"/>
    </source>
</evidence>
<reference evidence="12 13" key="1">
    <citation type="journal article" date="2011" name="J. Gen. Appl. Microbiol.">
        <title>Draft genome sequencing of the enigmatic yeast Saitoella complicata.</title>
        <authorList>
            <person name="Nishida H."/>
            <person name="Hamamoto M."/>
            <person name="Sugiyama J."/>
        </authorList>
    </citation>
    <scope>NUCLEOTIDE SEQUENCE [LARGE SCALE GENOMIC DNA]</scope>
    <source>
        <strain evidence="12 13">NRRL Y-17804</strain>
    </source>
</reference>
<dbReference type="InterPro" id="IPR014906">
    <property type="entry name" value="PRP4-like"/>
</dbReference>
<dbReference type="OrthoDB" id="10261918at2759"/>
<evidence type="ECO:0000256" key="8">
    <source>
        <dbReference type="SAM" id="Coils"/>
    </source>
</evidence>
<evidence type="ECO:0000259" key="10">
    <source>
        <dbReference type="Pfam" id="PF02840"/>
    </source>
</evidence>
<dbReference type="RefSeq" id="XP_019025970.1">
    <property type="nucleotide sequence ID" value="XM_019170084.1"/>
</dbReference>
<feature type="domain" description="Prp18" evidence="10">
    <location>
        <begin position="212"/>
        <end position="352"/>
    </location>
</feature>
<dbReference type="PANTHER" id="PTHR13007:SF19">
    <property type="entry name" value="PRE-MRNA-SPLICING FACTOR 18"/>
    <property type="match status" value="1"/>
</dbReference>
<dbReference type="SUPFAM" id="SSF158230">
    <property type="entry name" value="PRP4-like"/>
    <property type="match status" value="1"/>
</dbReference>
<comment type="similarity">
    <text evidence="2">Belongs to the PRP18 family.</text>
</comment>
<dbReference type="GO" id="GO:0046540">
    <property type="term" value="C:U4/U6 x U5 tri-snRNP complex"/>
    <property type="evidence" value="ECO:0007669"/>
    <property type="project" value="TreeGrafter"/>
</dbReference>
<dbReference type="InterPro" id="IPR039979">
    <property type="entry name" value="PRPF18"/>
</dbReference>
<feature type="region of interest" description="Disordered" evidence="9">
    <location>
        <begin position="1"/>
        <end position="87"/>
    </location>
</feature>
<accession>A0A0E9NL11</accession>
<keyword evidence="5" id="KW-0747">Spliceosome</keyword>
<keyword evidence="7" id="KW-0539">Nucleus</keyword>
<dbReference type="GO" id="GO:0071021">
    <property type="term" value="C:U2-type post-spliceosomal complex"/>
    <property type="evidence" value="ECO:0007669"/>
    <property type="project" value="TreeGrafter"/>
</dbReference>
<dbReference type="OMA" id="SFAQVRW"/>
<evidence type="ECO:0000313" key="13">
    <source>
        <dbReference type="Proteomes" id="UP000033140"/>
    </source>
</evidence>
<keyword evidence="8" id="KW-0175">Coiled coil</keyword>
<dbReference type="Proteomes" id="UP000033140">
    <property type="component" value="Unassembled WGS sequence"/>
</dbReference>
<comment type="subcellular location">
    <subcellularLocation>
        <location evidence="1">Nucleus</location>
    </subcellularLocation>
</comment>
<dbReference type="Pfam" id="PF02840">
    <property type="entry name" value="Prp18"/>
    <property type="match status" value="1"/>
</dbReference>
<evidence type="ECO:0000256" key="9">
    <source>
        <dbReference type="SAM" id="MobiDB-lite"/>
    </source>
</evidence>
<evidence type="ECO:0000256" key="6">
    <source>
        <dbReference type="ARBA" id="ARBA00023187"/>
    </source>
</evidence>